<keyword evidence="1" id="KW-0812">Transmembrane</keyword>
<sequence length="76" mass="8608">MRILTSTSCTSVRFFFLFFFFWFNVLCLCLAMLDAVMSAFFPIPGFTSASVLGGSLIFPTTFSMSISLVQYIRLSY</sequence>
<evidence type="ECO:0000256" key="1">
    <source>
        <dbReference type="SAM" id="Phobius"/>
    </source>
</evidence>
<dbReference type="GeneID" id="37194139"/>
<feature type="transmembrane region" description="Helical" evidence="1">
    <location>
        <begin position="12"/>
        <end position="33"/>
    </location>
</feature>
<reference evidence="2 3" key="1">
    <citation type="submission" date="2018-02" db="EMBL/GenBank/DDBJ databases">
        <title>The genomes of Aspergillus section Nigri reveals drivers in fungal speciation.</title>
        <authorList>
            <consortium name="DOE Joint Genome Institute"/>
            <person name="Vesth T.C."/>
            <person name="Nybo J."/>
            <person name="Theobald S."/>
            <person name="Brandl J."/>
            <person name="Frisvad J.C."/>
            <person name="Nielsen K.F."/>
            <person name="Lyhne E.K."/>
            <person name="Kogle M.E."/>
            <person name="Kuo A."/>
            <person name="Riley R."/>
            <person name="Clum A."/>
            <person name="Nolan M."/>
            <person name="Lipzen A."/>
            <person name="Salamov A."/>
            <person name="Henrissat B."/>
            <person name="Wiebenga A."/>
            <person name="De vries R.P."/>
            <person name="Grigoriev I.V."/>
            <person name="Mortensen U.H."/>
            <person name="Andersen M.R."/>
            <person name="Baker S.E."/>
        </authorList>
    </citation>
    <scope>NUCLEOTIDE SEQUENCE [LARGE SCALE GENOMIC DNA]</scope>
    <source>
        <strain evidence="2 3">CBS 101889</strain>
    </source>
</reference>
<keyword evidence="3" id="KW-1185">Reference proteome</keyword>
<evidence type="ECO:0000313" key="2">
    <source>
        <dbReference type="EMBL" id="RAL11391.1"/>
    </source>
</evidence>
<keyword evidence="1" id="KW-0472">Membrane</keyword>
<proteinExistence type="predicted"/>
<gene>
    <name evidence="2" type="ORF">BO97DRAFT_103317</name>
</gene>
<dbReference type="VEuPathDB" id="FungiDB:BO97DRAFT_103317"/>
<accession>A0A395HTX4</accession>
<keyword evidence="1" id="KW-1133">Transmembrane helix</keyword>
<dbReference type="Proteomes" id="UP000248961">
    <property type="component" value="Unassembled WGS sequence"/>
</dbReference>
<dbReference type="AlphaFoldDB" id="A0A395HTX4"/>
<organism evidence="2 3">
    <name type="scientific">Aspergillus homomorphus (strain CBS 101889)</name>
    <dbReference type="NCBI Taxonomy" id="1450537"/>
    <lineage>
        <taxon>Eukaryota</taxon>
        <taxon>Fungi</taxon>
        <taxon>Dikarya</taxon>
        <taxon>Ascomycota</taxon>
        <taxon>Pezizomycotina</taxon>
        <taxon>Eurotiomycetes</taxon>
        <taxon>Eurotiomycetidae</taxon>
        <taxon>Eurotiales</taxon>
        <taxon>Aspergillaceae</taxon>
        <taxon>Aspergillus</taxon>
        <taxon>Aspergillus subgen. Circumdati</taxon>
    </lineage>
</organism>
<dbReference type="RefSeq" id="XP_025550545.1">
    <property type="nucleotide sequence ID" value="XM_025689850.1"/>
</dbReference>
<dbReference type="EMBL" id="KZ824289">
    <property type="protein sequence ID" value="RAL11391.1"/>
    <property type="molecule type" value="Genomic_DNA"/>
</dbReference>
<protein>
    <submittedName>
        <fullName evidence="2">Uncharacterized protein</fullName>
    </submittedName>
</protein>
<evidence type="ECO:0000313" key="3">
    <source>
        <dbReference type="Proteomes" id="UP000248961"/>
    </source>
</evidence>
<name>A0A395HTX4_ASPHC</name>